<protein>
    <submittedName>
        <fullName evidence="2">Uncharacterized protein</fullName>
    </submittedName>
</protein>
<dbReference type="AlphaFoldDB" id="A0A091DD48"/>
<name>A0A091DD48_FUKDA</name>
<sequence length="77" mass="8685">MKDLATQGHAHEPPCTADPAPPWAVLPEAPQFDSLRQVSGAVDNQQPKQQLRLQLAWIQHVTIFRGEPSRWLAVNFF</sequence>
<evidence type="ECO:0000256" key="1">
    <source>
        <dbReference type="SAM" id="MobiDB-lite"/>
    </source>
</evidence>
<evidence type="ECO:0000313" key="2">
    <source>
        <dbReference type="EMBL" id="KFO30074.1"/>
    </source>
</evidence>
<feature type="region of interest" description="Disordered" evidence="1">
    <location>
        <begin position="1"/>
        <end position="26"/>
    </location>
</feature>
<gene>
    <name evidence="2" type="ORF">H920_08522</name>
</gene>
<evidence type="ECO:0000313" key="3">
    <source>
        <dbReference type="Proteomes" id="UP000028990"/>
    </source>
</evidence>
<proteinExistence type="predicted"/>
<dbReference type="Proteomes" id="UP000028990">
    <property type="component" value="Unassembled WGS sequence"/>
</dbReference>
<reference evidence="2 3" key="1">
    <citation type="submission" date="2013-11" db="EMBL/GenBank/DDBJ databases">
        <title>The Damaraland mole rat (Fukomys damarensis) genome and evolution of African mole rats.</title>
        <authorList>
            <person name="Gladyshev V.N."/>
            <person name="Fang X."/>
        </authorList>
    </citation>
    <scope>NUCLEOTIDE SEQUENCE [LARGE SCALE GENOMIC DNA]</scope>
    <source>
        <tissue evidence="2">Liver</tissue>
    </source>
</reference>
<organism evidence="2 3">
    <name type="scientific">Fukomys damarensis</name>
    <name type="common">Damaraland mole rat</name>
    <name type="synonym">Cryptomys damarensis</name>
    <dbReference type="NCBI Taxonomy" id="885580"/>
    <lineage>
        <taxon>Eukaryota</taxon>
        <taxon>Metazoa</taxon>
        <taxon>Chordata</taxon>
        <taxon>Craniata</taxon>
        <taxon>Vertebrata</taxon>
        <taxon>Euteleostomi</taxon>
        <taxon>Mammalia</taxon>
        <taxon>Eutheria</taxon>
        <taxon>Euarchontoglires</taxon>
        <taxon>Glires</taxon>
        <taxon>Rodentia</taxon>
        <taxon>Hystricomorpha</taxon>
        <taxon>Bathyergidae</taxon>
        <taxon>Fukomys</taxon>
    </lineage>
</organism>
<keyword evidence="3" id="KW-1185">Reference proteome</keyword>
<dbReference type="EMBL" id="KN122512">
    <property type="protein sequence ID" value="KFO30074.1"/>
    <property type="molecule type" value="Genomic_DNA"/>
</dbReference>
<accession>A0A091DD48</accession>